<feature type="region of interest" description="Disordered" evidence="1">
    <location>
        <begin position="300"/>
        <end position="328"/>
    </location>
</feature>
<dbReference type="Proteomes" id="UP000030104">
    <property type="component" value="Unassembled WGS sequence"/>
</dbReference>
<dbReference type="OrthoDB" id="3433125at2759"/>
<dbReference type="EMBL" id="JQGA01001021">
    <property type="protein sequence ID" value="KGO70650.1"/>
    <property type="molecule type" value="Genomic_DNA"/>
</dbReference>
<evidence type="ECO:0000313" key="2">
    <source>
        <dbReference type="EMBL" id="KGO70650.1"/>
    </source>
</evidence>
<dbReference type="AlphaFoldDB" id="A0A0A2L242"/>
<feature type="region of interest" description="Disordered" evidence="1">
    <location>
        <begin position="1"/>
        <end position="105"/>
    </location>
</feature>
<organism evidence="2 3">
    <name type="scientific">Penicillium italicum</name>
    <name type="common">Blue mold</name>
    <dbReference type="NCBI Taxonomy" id="40296"/>
    <lineage>
        <taxon>Eukaryota</taxon>
        <taxon>Fungi</taxon>
        <taxon>Dikarya</taxon>
        <taxon>Ascomycota</taxon>
        <taxon>Pezizomycotina</taxon>
        <taxon>Eurotiomycetes</taxon>
        <taxon>Eurotiomycetidae</taxon>
        <taxon>Eurotiales</taxon>
        <taxon>Aspergillaceae</taxon>
        <taxon>Penicillium</taxon>
    </lineage>
</organism>
<dbReference type="PANTHER" id="PTHR38887:SF1">
    <property type="entry name" value="RAS MODIFICATION PROTEIN ERF4"/>
    <property type="match status" value="1"/>
</dbReference>
<feature type="compositionally biased region" description="Low complexity" evidence="1">
    <location>
        <begin position="51"/>
        <end position="87"/>
    </location>
</feature>
<dbReference type="InterPro" id="IPR053221">
    <property type="entry name" value="Burnettramic_acid_biosynth"/>
</dbReference>
<dbReference type="OMA" id="PRGLFCM"/>
<protein>
    <submittedName>
        <fullName evidence="2">Uncharacterized protein</fullName>
    </submittedName>
</protein>
<gene>
    <name evidence="2" type="ORF">PITC_055410</name>
</gene>
<evidence type="ECO:0000313" key="3">
    <source>
        <dbReference type="Proteomes" id="UP000030104"/>
    </source>
</evidence>
<dbReference type="STRING" id="40296.A0A0A2L242"/>
<sequence>MYAQSEKLPMHRQDRMLSQSQYDIPSYPPQYDQAQYGHPQPRGPQYGAPMGQPHYGQPQYGQPQYGQPQYDQPQYGQPQNGQTPYGQLQPGPNPMFGEQPTPDPRYDSQAGMTTMGGPLPLPIVIPQQRPGSQERGFMAAYAPSLESCGIDQKSFLRFIDEANTGLEGNKYLAGVQVVSLGVSFTPEVIVMGVAAAVQAGAWVANKGYVRGKTNNVMDKYNRELFAPHGLFCMIMKHAPELEEPKNPNRLKQLASLAVNGSSNGGGSAWMRNHVSGESQGAGGLPTAVAPLVYMENHSEHKKYLSDSSPELSDSKRDVVPAGGKTSTKDKAKKAFDNFNDYLDRRARAKYTAENGTDVLSGPAGRGFSNRYLDPNHPAVNGGLIGLLSGGVLSRTPGQRAQRQAGRIDGEERRVLDEYNDRRERILDDRRSQSQTDRELRRLERNYEPRLEQFREKRRALEGGKRSIKSNILYLMIVNLPSEATLAAASSNLEQEYGHSVMTETMPPPPPGRLVLVRLDDLQYIADSEGVLGRYHGRWLAAQALGILTVPPFLAHDACDESKADEEC</sequence>
<dbReference type="HOGENOM" id="CLU_023303_2_1_1"/>
<comment type="caution">
    <text evidence="2">The sequence shown here is derived from an EMBL/GenBank/DDBJ whole genome shotgun (WGS) entry which is preliminary data.</text>
</comment>
<keyword evidence="3" id="KW-1185">Reference proteome</keyword>
<proteinExistence type="predicted"/>
<reference evidence="2 3" key="1">
    <citation type="journal article" date="2015" name="Mol. Plant Microbe Interact.">
        <title>Genome, transcriptome, and functional analyses of Penicillium expansum provide new insights into secondary metabolism and pathogenicity.</title>
        <authorList>
            <person name="Ballester A.R."/>
            <person name="Marcet-Houben M."/>
            <person name="Levin E."/>
            <person name="Sela N."/>
            <person name="Selma-Lazaro C."/>
            <person name="Carmona L."/>
            <person name="Wisniewski M."/>
            <person name="Droby S."/>
            <person name="Gonzalez-Candelas L."/>
            <person name="Gabaldon T."/>
        </authorList>
    </citation>
    <scope>NUCLEOTIDE SEQUENCE [LARGE SCALE GENOMIC DNA]</scope>
    <source>
        <strain evidence="2 3">PHI-1</strain>
    </source>
</reference>
<evidence type="ECO:0000256" key="1">
    <source>
        <dbReference type="SAM" id="MobiDB-lite"/>
    </source>
</evidence>
<dbReference type="PhylomeDB" id="A0A0A2L242"/>
<accession>A0A0A2L242</accession>
<dbReference type="PANTHER" id="PTHR38887">
    <property type="entry name" value="CHROMOSOME 21, WHOLE GENOME SHOTGUN SEQUENCE"/>
    <property type="match status" value="1"/>
</dbReference>
<name>A0A0A2L242_PENIT</name>